<organism evidence="2 3">
    <name type="scientific">Cirrhinus mrigala</name>
    <name type="common">Mrigala</name>
    <dbReference type="NCBI Taxonomy" id="683832"/>
    <lineage>
        <taxon>Eukaryota</taxon>
        <taxon>Metazoa</taxon>
        <taxon>Chordata</taxon>
        <taxon>Craniata</taxon>
        <taxon>Vertebrata</taxon>
        <taxon>Euteleostomi</taxon>
        <taxon>Actinopterygii</taxon>
        <taxon>Neopterygii</taxon>
        <taxon>Teleostei</taxon>
        <taxon>Ostariophysi</taxon>
        <taxon>Cypriniformes</taxon>
        <taxon>Cyprinidae</taxon>
        <taxon>Labeoninae</taxon>
        <taxon>Labeonini</taxon>
        <taxon>Cirrhinus</taxon>
    </lineage>
</organism>
<accession>A0ABD0RRC7</accession>
<comment type="caution">
    <text evidence="2">The sequence shown here is derived from an EMBL/GenBank/DDBJ whole genome shotgun (WGS) entry which is preliminary data.</text>
</comment>
<dbReference type="PANTHER" id="PTHR23282:SF142">
    <property type="entry name" value="MAM DOMAIN-CONTAINING PROTEIN"/>
    <property type="match status" value="1"/>
</dbReference>
<sequence>MAVEASHGEHNSYAALQSPAMKEASNECLLEFYYHMFGEGIGELKVRTPLWWMSGNYGDEWHRAELNVGRTHQVFTLLFEATRTYSELGDIAIDDISFFNCTLPG</sequence>
<feature type="domain" description="MAM" evidence="1">
    <location>
        <begin position="1"/>
        <end position="103"/>
    </location>
</feature>
<name>A0ABD0RRC7_CIRMR</name>
<dbReference type="InterPro" id="IPR051560">
    <property type="entry name" value="MAM_domain-containing"/>
</dbReference>
<evidence type="ECO:0000313" key="2">
    <source>
        <dbReference type="EMBL" id="KAL0200886.1"/>
    </source>
</evidence>
<feature type="non-terminal residue" evidence="2">
    <location>
        <position position="105"/>
    </location>
</feature>
<gene>
    <name evidence="2" type="ORF">M9458_004073</name>
</gene>
<proteinExistence type="predicted"/>
<dbReference type="EMBL" id="JAMKFB020000002">
    <property type="protein sequence ID" value="KAL0200886.1"/>
    <property type="molecule type" value="Genomic_DNA"/>
</dbReference>
<reference evidence="2 3" key="1">
    <citation type="submission" date="2024-05" db="EMBL/GenBank/DDBJ databases">
        <title>Genome sequencing and assembly of Indian major carp, Cirrhinus mrigala (Hamilton, 1822).</title>
        <authorList>
            <person name="Mohindra V."/>
            <person name="Chowdhury L.M."/>
            <person name="Lal K."/>
            <person name="Jena J.K."/>
        </authorList>
    </citation>
    <scope>NUCLEOTIDE SEQUENCE [LARGE SCALE GENOMIC DNA]</scope>
    <source>
        <strain evidence="2">CM1030</strain>
        <tissue evidence="2">Blood</tissue>
    </source>
</reference>
<evidence type="ECO:0000313" key="3">
    <source>
        <dbReference type="Proteomes" id="UP001529510"/>
    </source>
</evidence>
<dbReference type="PROSITE" id="PS50060">
    <property type="entry name" value="MAM_2"/>
    <property type="match status" value="1"/>
</dbReference>
<dbReference type="InterPro" id="IPR000998">
    <property type="entry name" value="MAM_dom"/>
</dbReference>
<protein>
    <recommendedName>
        <fullName evidence="1">MAM domain-containing protein</fullName>
    </recommendedName>
</protein>
<dbReference type="PANTHER" id="PTHR23282">
    <property type="entry name" value="APICAL ENDOSOMAL GLYCOPROTEIN PRECURSOR"/>
    <property type="match status" value="1"/>
</dbReference>
<evidence type="ECO:0000259" key="1">
    <source>
        <dbReference type="PROSITE" id="PS50060"/>
    </source>
</evidence>
<dbReference type="InterPro" id="IPR013320">
    <property type="entry name" value="ConA-like_dom_sf"/>
</dbReference>
<dbReference type="Proteomes" id="UP001529510">
    <property type="component" value="Unassembled WGS sequence"/>
</dbReference>
<dbReference type="Gene3D" id="2.60.120.200">
    <property type="match status" value="1"/>
</dbReference>
<dbReference type="CDD" id="cd06263">
    <property type="entry name" value="MAM"/>
    <property type="match status" value="1"/>
</dbReference>
<dbReference type="Pfam" id="PF00629">
    <property type="entry name" value="MAM"/>
    <property type="match status" value="1"/>
</dbReference>
<dbReference type="SUPFAM" id="SSF49899">
    <property type="entry name" value="Concanavalin A-like lectins/glucanases"/>
    <property type="match status" value="1"/>
</dbReference>
<keyword evidence="3" id="KW-1185">Reference proteome</keyword>
<dbReference type="AlphaFoldDB" id="A0ABD0RRC7"/>
<dbReference type="SMART" id="SM00137">
    <property type="entry name" value="MAM"/>
    <property type="match status" value="1"/>
</dbReference>